<feature type="transmembrane region" description="Helical" evidence="6">
    <location>
        <begin position="147"/>
        <end position="173"/>
    </location>
</feature>
<evidence type="ECO:0000256" key="1">
    <source>
        <dbReference type="ARBA" id="ARBA00004651"/>
    </source>
</evidence>
<dbReference type="GO" id="GO:0005886">
    <property type="term" value="C:plasma membrane"/>
    <property type="evidence" value="ECO:0007669"/>
    <property type="project" value="UniProtKB-SubCell"/>
</dbReference>
<evidence type="ECO:0000256" key="3">
    <source>
        <dbReference type="ARBA" id="ARBA00022692"/>
    </source>
</evidence>
<sequence length="204" mass="21673">MSTQEFTALLLFATAMSFTPGPNTTLSTALAANHGLRRSLHFIVAVPTGWTLMMLACGLGLGGLILAMPLLRLAVKVFGIGYLVWMAWKLSFAGTLAEASRDRLQVSFAQGVAMQFVNIKAWMLAIALAGGWVASSGGQPVANPGERLAIVCAVMLGFALTSNLTYAIAGALLRQWLAQGARLLWFNRVMAALLLATACWMVVA</sequence>
<evidence type="ECO:0000256" key="4">
    <source>
        <dbReference type="ARBA" id="ARBA00022989"/>
    </source>
</evidence>
<keyword evidence="3 6" id="KW-0812">Transmembrane</keyword>
<proteinExistence type="predicted"/>
<reference evidence="7 8" key="2">
    <citation type="submission" date="2018-12" db="EMBL/GenBank/DDBJ databases">
        <title>Rhizobacter gummiphilus sp. nov., a rubber-degrading bacterium isolated from the soil of a botanical garden in Japan.</title>
        <authorList>
            <person name="Shunsuke S.S."/>
        </authorList>
    </citation>
    <scope>NUCLEOTIDE SEQUENCE [LARGE SCALE GENOMIC DNA]</scope>
    <source>
        <strain evidence="7 8">S-16</strain>
    </source>
</reference>
<feature type="transmembrane region" description="Helical" evidence="6">
    <location>
        <begin position="73"/>
        <end position="92"/>
    </location>
</feature>
<dbReference type="PANTHER" id="PTHR30086">
    <property type="entry name" value="ARGININE EXPORTER PROTEIN ARGO"/>
    <property type="match status" value="1"/>
</dbReference>
<feature type="transmembrane region" description="Helical" evidence="6">
    <location>
        <begin position="41"/>
        <end position="66"/>
    </location>
</feature>
<evidence type="ECO:0000313" key="7">
    <source>
        <dbReference type="EMBL" id="RQP24126.1"/>
    </source>
</evidence>
<dbReference type="RefSeq" id="WP_124540574.1">
    <property type="nucleotide sequence ID" value="NZ_QUSW01000003.1"/>
</dbReference>
<keyword evidence="5 6" id="KW-0472">Membrane</keyword>
<dbReference type="Pfam" id="PF01810">
    <property type="entry name" value="LysE"/>
    <property type="match status" value="1"/>
</dbReference>
<evidence type="ECO:0000256" key="6">
    <source>
        <dbReference type="SAM" id="Phobius"/>
    </source>
</evidence>
<dbReference type="AlphaFoldDB" id="A0A3N7HSC1"/>
<evidence type="ECO:0000256" key="5">
    <source>
        <dbReference type="ARBA" id="ARBA00023136"/>
    </source>
</evidence>
<evidence type="ECO:0000313" key="8">
    <source>
        <dbReference type="Proteomes" id="UP000267464"/>
    </source>
</evidence>
<gene>
    <name evidence="7" type="ORF">DZC73_12410</name>
</gene>
<feature type="transmembrane region" description="Helical" evidence="6">
    <location>
        <begin position="112"/>
        <end position="135"/>
    </location>
</feature>
<comment type="subcellular location">
    <subcellularLocation>
        <location evidence="1">Cell membrane</location>
        <topology evidence="1">Multi-pass membrane protein</topology>
    </subcellularLocation>
</comment>
<reference evidence="7 8" key="1">
    <citation type="submission" date="2018-08" db="EMBL/GenBank/DDBJ databases">
        <authorList>
            <person name="Khan S.A."/>
            <person name="Jeon C.O."/>
            <person name="Chun B.H."/>
            <person name="Jeong S.E."/>
        </authorList>
    </citation>
    <scope>NUCLEOTIDE SEQUENCE [LARGE SCALE GENOMIC DNA]</scope>
    <source>
        <strain evidence="7 8">S-16</strain>
    </source>
</reference>
<dbReference type="OrthoDB" id="9812084at2"/>
<organism evidence="7 8">
    <name type="scientific">Piscinibacter terrae</name>
    <dbReference type="NCBI Taxonomy" id="2496871"/>
    <lineage>
        <taxon>Bacteria</taxon>
        <taxon>Pseudomonadati</taxon>
        <taxon>Pseudomonadota</taxon>
        <taxon>Betaproteobacteria</taxon>
        <taxon>Burkholderiales</taxon>
        <taxon>Sphaerotilaceae</taxon>
        <taxon>Piscinibacter</taxon>
    </lineage>
</organism>
<feature type="transmembrane region" description="Helical" evidence="6">
    <location>
        <begin position="185"/>
        <end position="203"/>
    </location>
</feature>
<keyword evidence="4 6" id="KW-1133">Transmembrane helix</keyword>
<protein>
    <submittedName>
        <fullName evidence="7">LysE family translocator</fullName>
    </submittedName>
</protein>
<keyword evidence="2" id="KW-1003">Cell membrane</keyword>
<dbReference type="GO" id="GO:0033228">
    <property type="term" value="P:cysteine export across plasma membrane"/>
    <property type="evidence" value="ECO:0007669"/>
    <property type="project" value="TreeGrafter"/>
</dbReference>
<dbReference type="PANTHER" id="PTHR30086:SF20">
    <property type="entry name" value="ARGININE EXPORTER PROTEIN ARGO-RELATED"/>
    <property type="match status" value="1"/>
</dbReference>
<dbReference type="InterPro" id="IPR001123">
    <property type="entry name" value="LeuE-type"/>
</dbReference>
<accession>A0A3N7HSC1</accession>
<dbReference type="GO" id="GO:0015171">
    <property type="term" value="F:amino acid transmembrane transporter activity"/>
    <property type="evidence" value="ECO:0007669"/>
    <property type="project" value="TreeGrafter"/>
</dbReference>
<keyword evidence="8" id="KW-1185">Reference proteome</keyword>
<name>A0A3N7HSC1_9BURK</name>
<comment type="caution">
    <text evidence="7">The sequence shown here is derived from an EMBL/GenBank/DDBJ whole genome shotgun (WGS) entry which is preliminary data.</text>
</comment>
<dbReference type="EMBL" id="QUSW01000003">
    <property type="protein sequence ID" value="RQP24126.1"/>
    <property type="molecule type" value="Genomic_DNA"/>
</dbReference>
<dbReference type="Proteomes" id="UP000267464">
    <property type="component" value="Unassembled WGS sequence"/>
</dbReference>
<evidence type="ECO:0000256" key="2">
    <source>
        <dbReference type="ARBA" id="ARBA00022475"/>
    </source>
</evidence>